<organism evidence="1 2">
    <name type="scientific">Scortum barcoo</name>
    <name type="common">barcoo grunter</name>
    <dbReference type="NCBI Taxonomy" id="214431"/>
    <lineage>
        <taxon>Eukaryota</taxon>
        <taxon>Metazoa</taxon>
        <taxon>Chordata</taxon>
        <taxon>Craniata</taxon>
        <taxon>Vertebrata</taxon>
        <taxon>Euteleostomi</taxon>
        <taxon>Actinopterygii</taxon>
        <taxon>Neopterygii</taxon>
        <taxon>Teleostei</taxon>
        <taxon>Neoteleostei</taxon>
        <taxon>Acanthomorphata</taxon>
        <taxon>Eupercaria</taxon>
        <taxon>Centrarchiformes</taxon>
        <taxon>Terapontoidei</taxon>
        <taxon>Terapontidae</taxon>
        <taxon>Scortum</taxon>
    </lineage>
</organism>
<comment type="caution">
    <text evidence="1">The sequence shown here is derived from an EMBL/GenBank/DDBJ whole genome shotgun (WGS) entry which is preliminary data.</text>
</comment>
<keyword evidence="2" id="KW-1185">Reference proteome</keyword>
<proteinExistence type="predicted"/>
<evidence type="ECO:0000313" key="2">
    <source>
        <dbReference type="Proteomes" id="UP000831701"/>
    </source>
</evidence>
<gene>
    <name evidence="1" type="ORF">L3Q82_019145</name>
</gene>
<dbReference type="Proteomes" id="UP000831701">
    <property type="component" value="Chromosome 22"/>
</dbReference>
<name>A0ACB8VGU0_9TELE</name>
<evidence type="ECO:0000313" key="1">
    <source>
        <dbReference type="EMBL" id="KAI3354654.1"/>
    </source>
</evidence>
<dbReference type="EMBL" id="CM041552">
    <property type="protein sequence ID" value="KAI3354654.1"/>
    <property type="molecule type" value="Genomic_DNA"/>
</dbReference>
<accession>A0ACB8VGU0</accession>
<sequence>MLYANKGGKKIVACCNDRHEVYPKEMVLPETIEKSADEALFYLTEVPGKTKKFMFESSLYPGKFLGFEITGEVDKLILRQKSADEVDEGCELEVFQIVARYVTFRAPTEVTQSGACMTSPTEELRGAVSPFSPTMDSFEKLSPSEQAEASELQRMIAIEQQKAQFQAQVHTFTDVCWDKCVDSPGSKLDYRTETCLQSCVERFIDTTLTITNRFTQMKTSKDRYVAWIGITGCPTLEPGLGLGLLVAGSLPMGPSRAQPEMATWACLPVGSPPAGRSMRGIGAMWFG</sequence>
<reference evidence="1" key="1">
    <citation type="submission" date="2022-04" db="EMBL/GenBank/DDBJ databases">
        <title>Jade perch genome.</title>
        <authorList>
            <person name="Chao B."/>
        </authorList>
    </citation>
    <scope>NUCLEOTIDE SEQUENCE</scope>
    <source>
        <strain evidence="1">CB-2022</strain>
    </source>
</reference>
<protein>
    <submittedName>
        <fullName evidence="1">Uncharacterized protein</fullName>
    </submittedName>
</protein>